<dbReference type="InterPro" id="IPR023631">
    <property type="entry name" value="Amidase_dom"/>
</dbReference>
<evidence type="ECO:0000256" key="3">
    <source>
        <dbReference type="ARBA" id="ARBA00023052"/>
    </source>
</evidence>
<dbReference type="Pfam" id="PF00676">
    <property type="entry name" value="E1_dh"/>
    <property type="match status" value="1"/>
</dbReference>
<keyword evidence="8" id="KW-1185">Reference proteome</keyword>
<sequence>MSLIRAFETRASEMYQRAKIGGYCHLNLGEEAPVVGSMSALRPTDYVFTTYREHGYVLARGLEPGLVMAELFGKITGVSGGRGCSMHPFDQNARLLGGYGIVGGQIPPATGVALALTYRGGPGPDAEAVMCLLGDGTTNIGASHESLNLAGLWHLPIVYVIQLTATGPKTVECDEETDTMDIYRLSATELAEAIAQGDLSAVDAVSAALERIDSLDRELHAFTSVDPEAALRVARQLDSVRDRGHRGPLHGVPIAVKDVTDVAGFPTTHGSLITGQVPAKRDAVSISRLRAAGAVVVGKTNTPEFGFGAVCTNRLTGPTSNPWDHTRSSGGSSGGSAAAVTAGLVPLAQGVDFGGSVRTPASFCGCYGFRPTPGIIPEPNRSLAWAPLATQGVLTRTVADAALMLAVAGGPHLMDPSSARQPAPDTNTPLRVAASIDLDGAFRVDPAVRAAFTQSISAASQTFGGIDQASPNMSDAIDAFQLLRAAETWSTFKDLIEEREAELTESFVWNVRRGQGITAEDYLHAQHVRSTAYRRAQRFFQDYDILMLPAASVLPFPNSQGEVSTIDGEPTGSIIDYLACTFLISLIGFPSISVPAVWTGGNLPFGVQLVARPDHDALLLRAARELTTGSGFGHRWPEHGPQSPGARSAE</sequence>
<evidence type="ECO:0000259" key="5">
    <source>
        <dbReference type="Pfam" id="PF00676"/>
    </source>
</evidence>
<dbReference type="InterPro" id="IPR036928">
    <property type="entry name" value="AS_sf"/>
</dbReference>
<comment type="cofactor">
    <cofactor evidence="1">
        <name>thiamine diphosphate</name>
        <dbReference type="ChEBI" id="CHEBI:58937"/>
    </cofactor>
</comment>
<dbReference type="GO" id="GO:0016624">
    <property type="term" value="F:oxidoreductase activity, acting on the aldehyde or oxo group of donors, disulfide as acceptor"/>
    <property type="evidence" value="ECO:0007669"/>
    <property type="project" value="InterPro"/>
</dbReference>
<dbReference type="OrthoDB" id="9766715at2"/>
<dbReference type="Gene3D" id="3.40.50.970">
    <property type="match status" value="1"/>
</dbReference>
<keyword evidence="2" id="KW-0560">Oxidoreductase</keyword>
<keyword evidence="3" id="KW-0786">Thiamine pyrophosphate</keyword>
<evidence type="ECO:0000313" key="8">
    <source>
        <dbReference type="Proteomes" id="UP000320244"/>
    </source>
</evidence>
<reference evidence="7 8" key="2">
    <citation type="submission" date="2019-08" db="EMBL/GenBank/DDBJ databases">
        <title>Jejuicoccus antrihumi gen. nov., sp. nov., a new member of the family Dermacoccaceae isolated from a cave.</title>
        <authorList>
            <person name="Schumann P."/>
            <person name="Kim I.S."/>
        </authorList>
    </citation>
    <scope>NUCLEOTIDE SEQUENCE [LARGE SCALE GENOMIC DNA]</scope>
    <source>
        <strain evidence="7 8">C5-26</strain>
    </source>
</reference>
<evidence type="ECO:0000259" key="6">
    <source>
        <dbReference type="Pfam" id="PF01425"/>
    </source>
</evidence>
<dbReference type="EMBL" id="VCQV01000045">
    <property type="protein sequence ID" value="TWP33238.1"/>
    <property type="molecule type" value="Genomic_DNA"/>
</dbReference>
<protein>
    <submittedName>
        <fullName evidence="7">Amidase</fullName>
    </submittedName>
</protein>
<dbReference type="Pfam" id="PF01425">
    <property type="entry name" value="Amidase"/>
    <property type="match status" value="1"/>
</dbReference>
<dbReference type="SUPFAM" id="SSF52518">
    <property type="entry name" value="Thiamin diphosphate-binding fold (THDP-binding)"/>
    <property type="match status" value="1"/>
</dbReference>
<gene>
    <name evidence="7" type="ORF">FGL98_21810</name>
</gene>
<dbReference type="Proteomes" id="UP000320244">
    <property type="component" value="Unassembled WGS sequence"/>
</dbReference>
<name>A0A563DSK7_9MICO</name>
<evidence type="ECO:0000313" key="7">
    <source>
        <dbReference type="EMBL" id="TWP33238.1"/>
    </source>
</evidence>
<accession>A0A563DSK7</accession>
<dbReference type="InterPro" id="IPR000120">
    <property type="entry name" value="Amidase"/>
</dbReference>
<proteinExistence type="predicted"/>
<dbReference type="CDD" id="cd02000">
    <property type="entry name" value="TPP_E1_PDC_ADC_BCADC"/>
    <property type="match status" value="1"/>
</dbReference>
<dbReference type="SUPFAM" id="SSF75304">
    <property type="entry name" value="Amidase signature (AS) enzymes"/>
    <property type="match status" value="1"/>
</dbReference>
<comment type="caution">
    <text evidence="7">The sequence shown here is derived from an EMBL/GenBank/DDBJ whole genome shotgun (WGS) entry which is preliminary data.</text>
</comment>
<evidence type="ECO:0000256" key="4">
    <source>
        <dbReference type="SAM" id="MobiDB-lite"/>
    </source>
</evidence>
<dbReference type="PANTHER" id="PTHR11895:SF76">
    <property type="entry name" value="INDOLEACETAMIDE HYDROLASE"/>
    <property type="match status" value="1"/>
</dbReference>
<dbReference type="GO" id="GO:0000287">
    <property type="term" value="F:magnesium ion binding"/>
    <property type="evidence" value="ECO:0007669"/>
    <property type="project" value="UniProtKB-ARBA"/>
</dbReference>
<dbReference type="AlphaFoldDB" id="A0A563DSK7"/>
<feature type="domain" description="Dehydrogenase E1 component" evidence="5">
    <location>
        <begin position="1"/>
        <end position="162"/>
    </location>
</feature>
<organism evidence="7 8">
    <name type="scientific">Leekyejoonella antrihumi</name>
    <dbReference type="NCBI Taxonomy" id="1660198"/>
    <lineage>
        <taxon>Bacteria</taxon>
        <taxon>Bacillati</taxon>
        <taxon>Actinomycetota</taxon>
        <taxon>Actinomycetes</taxon>
        <taxon>Micrococcales</taxon>
        <taxon>Dermacoccaceae</taxon>
        <taxon>Leekyejoonella</taxon>
    </lineage>
</organism>
<feature type="region of interest" description="Disordered" evidence="4">
    <location>
        <begin position="631"/>
        <end position="650"/>
    </location>
</feature>
<feature type="domain" description="Amidase" evidence="6">
    <location>
        <begin position="203"/>
        <end position="620"/>
    </location>
</feature>
<dbReference type="RefSeq" id="WP_146320493.1">
    <property type="nucleotide sequence ID" value="NZ_VCQV01000045.1"/>
</dbReference>
<dbReference type="Gene3D" id="3.90.1300.10">
    <property type="entry name" value="Amidase signature (AS) domain"/>
    <property type="match status" value="1"/>
</dbReference>
<evidence type="ECO:0000256" key="1">
    <source>
        <dbReference type="ARBA" id="ARBA00001964"/>
    </source>
</evidence>
<dbReference type="InterPro" id="IPR029061">
    <property type="entry name" value="THDP-binding"/>
</dbReference>
<dbReference type="PANTHER" id="PTHR11895">
    <property type="entry name" value="TRANSAMIDASE"/>
    <property type="match status" value="1"/>
</dbReference>
<reference evidence="7 8" key="1">
    <citation type="submission" date="2019-05" db="EMBL/GenBank/DDBJ databases">
        <authorList>
            <person name="Lee S.D."/>
        </authorList>
    </citation>
    <scope>NUCLEOTIDE SEQUENCE [LARGE SCALE GENOMIC DNA]</scope>
    <source>
        <strain evidence="7 8">C5-26</strain>
    </source>
</reference>
<dbReference type="InterPro" id="IPR001017">
    <property type="entry name" value="DH_E1"/>
</dbReference>
<evidence type="ECO:0000256" key="2">
    <source>
        <dbReference type="ARBA" id="ARBA00023002"/>
    </source>
</evidence>